<dbReference type="GO" id="GO:0006620">
    <property type="term" value="P:post-translational protein targeting to endoplasmic reticulum membrane"/>
    <property type="evidence" value="ECO:0007669"/>
    <property type="project" value="InterPro"/>
</dbReference>
<dbReference type="InterPro" id="IPR019954">
    <property type="entry name" value="Ubiquitin_CS"/>
</dbReference>
<dbReference type="InterPro" id="IPR047154">
    <property type="entry name" value="UBL4A-like"/>
</dbReference>
<dbReference type="AlphaFoldDB" id="A0A182VX53"/>
<dbReference type="InterPro" id="IPR029071">
    <property type="entry name" value="Ubiquitin-like_domsf"/>
</dbReference>
<reference evidence="5" key="1">
    <citation type="submission" date="2013-03" db="EMBL/GenBank/DDBJ databases">
        <title>The Genome Sequence of Anopheles minimus MINIMUS1.</title>
        <authorList>
            <consortium name="The Broad Institute Genomics Platform"/>
            <person name="Neafsey D.E."/>
            <person name="Walton C."/>
            <person name="Walker B."/>
            <person name="Young S.K."/>
            <person name="Zeng Q."/>
            <person name="Gargeya S."/>
            <person name="Fitzgerald M."/>
            <person name="Haas B."/>
            <person name="Abouelleil A."/>
            <person name="Allen A.W."/>
            <person name="Alvarado L."/>
            <person name="Arachchi H.M."/>
            <person name="Berlin A.M."/>
            <person name="Chapman S.B."/>
            <person name="Gainer-Dewar J."/>
            <person name="Goldberg J."/>
            <person name="Griggs A."/>
            <person name="Gujja S."/>
            <person name="Hansen M."/>
            <person name="Howarth C."/>
            <person name="Imamovic A."/>
            <person name="Ireland A."/>
            <person name="Larimer J."/>
            <person name="McCowan C."/>
            <person name="Murphy C."/>
            <person name="Pearson M."/>
            <person name="Poon T.W."/>
            <person name="Priest M."/>
            <person name="Roberts A."/>
            <person name="Saif S."/>
            <person name="Shea T."/>
            <person name="Sisk P."/>
            <person name="Sykes S."/>
            <person name="Wortman J."/>
            <person name="Nusbaum C."/>
            <person name="Birren B."/>
        </authorList>
    </citation>
    <scope>NUCLEOTIDE SEQUENCE [LARGE SCALE GENOMIC DNA]</scope>
    <source>
        <strain evidence="5">MINIMUS1</strain>
    </source>
</reference>
<name>A0A182VX53_9DIPT</name>
<comment type="subcellular location">
    <subcellularLocation>
        <location evidence="1">Cytoplasm</location>
        <location evidence="1">Cytosol</location>
    </subcellularLocation>
</comment>
<dbReference type="GO" id="GO:0051087">
    <property type="term" value="F:protein-folding chaperone binding"/>
    <property type="evidence" value="ECO:0007669"/>
    <property type="project" value="TreeGrafter"/>
</dbReference>
<accession>A0A182VX53</accession>
<organism evidence="4 5">
    <name type="scientific">Anopheles minimus</name>
    <dbReference type="NCBI Taxonomy" id="112268"/>
    <lineage>
        <taxon>Eukaryota</taxon>
        <taxon>Metazoa</taxon>
        <taxon>Ecdysozoa</taxon>
        <taxon>Arthropoda</taxon>
        <taxon>Hexapoda</taxon>
        <taxon>Insecta</taxon>
        <taxon>Pterygota</taxon>
        <taxon>Neoptera</taxon>
        <taxon>Endopterygota</taxon>
        <taxon>Diptera</taxon>
        <taxon>Nematocera</taxon>
        <taxon>Culicoidea</taxon>
        <taxon>Culicidae</taxon>
        <taxon>Anophelinae</taxon>
        <taxon>Anopheles</taxon>
    </lineage>
</organism>
<evidence type="ECO:0000259" key="3">
    <source>
        <dbReference type="PROSITE" id="PS50053"/>
    </source>
</evidence>
<dbReference type="GO" id="GO:0071818">
    <property type="term" value="C:BAT3 complex"/>
    <property type="evidence" value="ECO:0007669"/>
    <property type="project" value="TreeGrafter"/>
</dbReference>
<evidence type="ECO:0000313" key="4">
    <source>
        <dbReference type="EnsemblMetazoa" id="AMIN002652-PA"/>
    </source>
</evidence>
<dbReference type="SUPFAM" id="SSF54236">
    <property type="entry name" value="Ubiquitin-like"/>
    <property type="match status" value="1"/>
</dbReference>
<evidence type="ECO:0000256" key="2">
    <source>
        <dbReference type="ARBA" id="ARBA00022490"/>
    </source>
</evidence>
<dbReference type="STRING" id="112268.A0A182VX53"/>
<dbReference type="VEuPathDB" id="VectorBase:AMIN002652"/>
<dbReference type="InterPro" id="IPR000626">
    <property type="entry name" value="Ubiquitin-like_dom"/>
</dbReference>
<protein>
    <recommendedName>
        <fullName evidence="3">Ubiquitin-like domain-containing protein</fullName>
    </recommendedName>
</protein>
<dbReference type="SMART" id="SM00213">
    <property type="entry name" value="UBQ"/>
    <property type="match status" value="1"/>
</dbReference>
<dbReference type="PANTHER" id="PTHR46555:SF1">
    <property type="entry name" value="UBIQUITIN-LIKE PROTEIN 4A"/>
    <property type="match status" value="1"/>
</dbReference>
<proteinExistence type="predicted"/>
<dbReference type="Gene3D" id="3.10.20.90">
    <property type="entry name" value="Phosphatidylinositol 3-kinase Catalytic Subunit, Chain A, domain 1"/>
    <property type="match status" value="1"/>
</dbReference>
<keyword evidence="5" id="KW-1185">Reference proteome</keyword>
<dbReference type="GO" id="GO:0071816">
    <property type="term" value="P:tail-anchored membrane protein insertion into ER membrane"/>
    <property type="evidence" value="ECO:0007669"/>
    <property type="project" value="TreeGrafter"/>
</dbReference>
<dbReference type="PROSITE" id="PS00299">
    <property type="entry name" value="UBIQUITIN_1"/>
    <property type="match status" value="1"/>
</dbReference>
<reference evidence="4" key="2">
    <citation type="submission" date="2020-05" db="UniProtKB">
        <authorList>
            <consortium name="EnsemblMetazoa"/>
        </authorList>
    </citation>
    <scope>IDENTIFICATION</scope>
    <source>
        <strain evidence="4">MINIMUS1</strain>
    </source>
</reference>
<dbReference type="PROSITE" id="PS50053">
    <property type="entry name" value="UBIQUITIN_2"/>
    <property type="match status" value="1"/>
</dbReference>
<dbReference type="PANTHER" id="PTHR46555">
    <property type="entry name" value="UBIQUITIN-LIKE PROTEIN 4A"/>
    <property type="match status" value="1"/>
</dbReference>
<dbReference type="EnsemblMetazoa" id="AMIN002652-RA">
    <property type="protein sequence ID" value="AMIN002652-PA"/>
    <property type="gene ID" value="AMIN002652"/>
</dbReference>
<keyword evidence="2" id="KW-0963">Cytoplasm</keyword>
<dbReference type="Pfam" id="PF00240">
    <property type="entry name" value="ubiquitin"/>
    <property type="match status" value="1"/>
</dbReference>
<feature type="domain" description="Ubiquitin-like" evidence="3">
    <location>
        <begin position="33"/>
        <end position="109"/>
    </location>
</feature>
<dbReference type="Proteomes" id="UP000075920">
    <property type="component" value="Unassembled WGS sequence"/>
</dbReference>
<evidence type="ECO:0000256" key="1">
    <source>
        <dbReference type="ARBA" id="ARBA00004514"/>
    </source>
</evidence>
<sequence length="171" mass="19535">MSVRENENIPRKTRTSTNHFVKVVAAISRIHTMKLTIKILKGEEYSVETTEESTIQQIKEEIEKKSSIPVEHQKLLLVGKALADEKTVASYSSIADGTKLTLVVKKPDPLRDVIYRHFKRYLQEEQSQRLTTKFMDDFEQKLTQLSLDDLEKIATEMLAKKGQNVTSADNA</sequence>
<evidence type="ECO:0000313" key="5">
    <source>
        <dbReference type="Proteomes" id="UP000075920"/>
    </source>
</evidence>